<evidence type="ECO:0000313" key="3">
    <source>
        <dbReference type="Proteomes" id="UP001157353"/>
    </source>
</evidence>
<accession>A0ABQ6E023</accession>
<gene>
    <name evidence="2" type="ORF">GCM10007916_14280</name>
</gene>
<keyword evidence="1" id="KW-0812">Transmembrane</keyword>
<evidence type="ECO:0000313" key="2">
    <source>
        <dbReference type="EMBL" id="GLS90361.1"/>
    </source>
</evidence>
<name>A0ABQ6E023_9GAMM</name>
<dbReference type="Proteomes" id="UP001157353">
    <property type="component" value="Unassembled WGS sequence"/>
</dbReference>
<keyword evidence="1" id="KW-0472">Membrane</keyword>
<evidence type="ECO:0000256" key="1">
    <source>
        <dbReference type="SAM" id="Phobius"/>
    </source>
</evidence>
<keyword evidence="1" id="KW-1133">Transmembrane helix</keyword>
<dbReference type="EMBL" id="BSPQ01000003">
    <property type="protein sequence ID" value="GLS90361.1"/>
    <property type="molecule type" value="Genomic_DNA"/>
</dbReference>
<feature type="transmembrane region" description="Helical" evidence="1">
    <location>
        <begin position="6"/>
        <end position="26"/>
    </location>
</feature>
<organism evidence="2 3">
    <name type="scientific">Psychromonas marina</name>
    <dbReference type="NCBI Taxonomy" id="88364"/>
    <lineage>
        <taxon>Bacteria</taxon>
        <taxon>Pseudomonadati</taxon>
        <taxon>Pseudomonadota</taxon>
        <taxon>Gammaproteobacteria</taxon>
        <taxon>Alteromonadales</taxon>
        <taxon>Psychromonadaceae</taxon>
        <taxon>Psychromonas</taxon>
    </lineage>
</organism>
<comment type="caution">
    <text evidence="2">The sequence shown here is derived from an EMBL/GenBank/DDBJ whole genome shotgun (WGS) entry which is preliminary data.</text>
</comment>
<evidence type="ECO:0008006" key="4">
    <source>
        <dbReference type="Google" id="ProtNLM"/>
    </source>
</evidence>
<keyword evidence="3" id="KW-1185">Reference proteome</keyword>
<dbReference type="RefSeq" id="WP_284203491.1">
    <property type="nucleotide sequence ID" value="NZ_BSPQ01000003.1"/>
</dbReference>
<protein>
    <recommendedName>
        <fullName evidence="4">DUF4041 domain-containing protein</fullName>
    </recommendedName>
</protein>
<reference evidence="3" key="1">
    <citation type="journal article" date="2019" name="Int. J. Syst. Evol. Microbiol.">
        <title>The Global Catalogue of Microorganisms (GCM) 10K type strain sequencing project: providing services to taxonomists for standard genome sequencing and annotation.</title>
        <authorList>
            <consortium name="The Broad Institute Genomics Platform"/>
            <consortium name="The Broad Institute Genome Sequencing Center for Infectious Disease"/>
            <person name="Wu L."/>
            <person name="Ma J."/>
        </authorList>
    </citation>
    <scope>NUCLEOTIDE SEQUENCE [LARGE SCALE GENOMIC DNA]</scope>
    <source>
        <strain evidence="3">NBRC 103166</strain>
    </source>
</reference>
<proteinExistence type="predicted"/>
<sequence>MEITIILNILLILSMAVVGFIFKIYFPKYLAEKAKNLATKEDIAEITNEIESVKSSYAHSLEQVRSHLQVKSALQQAFQSKCLETLVTVDELLIEIHLYCWKEIAERSPAEHYVWNHVNESKENRGFHYFRVAIDKFSMVHSLYLTLPAKEALNELACQIGCLSSMELHLSDKVVEDSASAGYEEGIEAVEKCRDALFIEFDIAK</sequence>